<accession>A0ABR2K6F6</accession>
<name>A0ABR2K6F6_9EUKA</name>
<dbReference type="Gene3D" id="1.10.1820.10">
    <property type="entry name" value="protein kinase ck2 holoenzyme, chain C, domain 1"/>
    <property type="match status" value="1"/>
</dbReference>
<evidence type="ECO:0000313" key="5">
    <source>
        <dbReference type="Proteomes" id="UP001470230"/>
    </source>
</evidence>
<evidence type="ECO:0000256" key="2">
    <source>
        <dbReference type="RuleBase" id="RU361268"/>
    </source>
</evidence>
<dbReference type="InterPro" id="IPR016149">
    <property type="entry name" value="Casein_kin_II_reg-sub_N"/>
</dbReference>
<evidence type="ECO:0000256" key="1">
    <source>
        <dbReference type="ARBA" id="ARBA00006941"/>
    </source>
</evidence>
<sequence length="236" mass="27019">MSEVKWIDKYLSKPLSKLLVRVDDDFLTSHFNYYGLKTKVNNFQKAYELITNGIVVESPSKNKATTFTESASESNINPNTTMEQDEKDGSSDIEESAANLYGLIHARFIQKSRGLQLMHEKFKKGDFPCCPRYYCKSFLLPFGEEEEELGQDVRWYCPVCNDVYAIDRIYNNGEDIPDYSDSDGGFFGHSWVYLFRQKYVSEIAPKGPIKVYVPRIFGFPISHPKDSSSDDNSESA</sequence>
<evidence type="ECO:0000256" key="3">
    <source>
        <dbReference type="SAM" id="MobiDB-lite"/>
    </source>
</evidence>
<dbReference type="SMART" id="SM01085">
    <property type="entry name" value="CK_II_beta"/>
    <property type="match status" value="1"/>
</dbReference>
<comment type="similarity">
    <text evidence="1 2">Belongs to the casein kinase 2 subunit beta family.</text>
</comment>
<feature type="region of interest" description="Disordered" evidence="3">
    <location>
        <begin position="66"/>
        <end position="90"/>
    </location>
</feature>
<evidence type="ECO:0000313" key="4">
    <source>
        <dbReference type="EMBL" id="KAK8886082.1"/>
    </source>
</evidence>
<dbReference type="SUPFAM" id="SSF57798">
    <property type="entry name" value="Casein kinase II beta subunit"/>
    <property type="match status" value="1"/>
</dbReference>
<organism evidence="4 5">
    <name type="scientific">Tritrichomonas musculus</name>
    <dbReference type="NCBI Taxonomy" id="1915356"/>
    <lineage>
        <taxon>Eukaryota</taxon>
        <taxon>Metamonada</taxon>
        <taxon>Parabasalia</taxon>
        <taxon>Tritrichomonadida</taxon>
        <taxon>Tritrichomonadidae</taxon>
        <taxon>Tritrichomonas</taxon>
    </lineage>
</organism>
<comment type="caution">
    <text evidence="4">The sequence shown here is derived from an EMBL/GenBank/DDBJ whole genome shotgun (WGS) entry which is preliminary data.</text>
</comment>
<protein>
    <recommendedName>
        <fullName evidence="2">Casein kinase II subunit beta</fullName>
        <shortName evidence="2">CK II beta</shortName>
    </recommendedName>
</protein>
<gene>
    <name evidence="4" type="ORF">M9Y10_041542</name>
</gene>
<dbReference type="PRINTS" id="PR00472">
    <property type="entry name" value="CASNKINASEII"/>
</dbReference>
<dbReference type="PANTHER" id="PTHR11740">
    <property type="entry name" value="CASEIN KINASE II SUBUNIT BETA"/>
    <property type="match status" value="1"/>
</dbReference>
<dbReference type="Pfam" id="PF01214">
    <property type="entry name" value="CK_II_beta"/>
    <property type="match status" value="1"/>
</dbReference>
<comment type="subunit">
    <text evidence="2">Tetramer of two alpha and two beta subunits.</text>
</comment>
<dbReference type="InterPro" id="IPR000704">
    <property type="entry name" value="Casein_kinase_II_reg-sub"/>
</dbReference>
<dbReference type="InterPro" id="IPR035991">
    <property type="entry name" value="Casein_kinase_II_beta-like"/>
</dbReference>
<dbReference type="PANTHER" id="PTHR11740:SF0">
    <property type="entry name" value="CASEIN KINASE II SUBUNIT BETA"/>
    <property type="match status" value="1"/>
</dbReference>
<keyword evidence="5" id="KW-1185">Reference proteome</keyword>
<proteinExistence type="inferred from homology"/>
<dbReference type="EMBL" id="JAPFFF010000007">
    <property type="protein sequence ID" value="KAK8886082.1"/>
    <property type="molecule type" value="Genomic_DNA"/>
</dbReference>
<reference evidence="4 5" key="1">
    <citation type="submission" date="2024-04" db="EMBL/GenBank/DDBJ databases">
        <title>Tritrichomonas musculus Genome.</title>
        <authorList>
            <person name="Alves-Ferreira E."/>
            <person name="Grigg M."/>
            <person name="Lorenzi H."/>
            <person name="Galac M."/>
        </authorList>
    </citation>
    <scope>NUCLEOTIDE SEQUENCE [LARGE SCALE GENOMIC DNA]</scope>
    <source>
        <strain evidence="4 5">EAF2021</strain>
    </source>
</reference>
<dbReference type="Proteomes" id="UP001470230">
    <property type="component" value="Unassembled WGS sequence"/>
</dbReference>
<feature type="compositionally biased region" description="Polar residues" evidence="3">
    <location>
        <begin position="66"/>
        <end position="82"/>
    </location>
</feature>
<dbReference type="Gene3D" id="2.20.25.20">
    <property type="match status" value="1"/>
</dbReference>